<comment type="caution">
    <text evidence="2">The sequence shown here is derived from an EMBL/GenBank/DDBJ whole genome shotgun (WGS) entry which is preliminary data.</text>
</comment>
<feature type="compositionally biased region" description="Basic and acidic residues" evidence="1">
    <location>
        <begin position="1"/>
        <end position="21"/>
    </location>
</feature>
<accession>A0A2U3EB73</accession>
<protein>
    <submittedName>
        <fullName evidence="2">Uncharacterized protein</fullName>
    </submittedName>
</protein>
<evidence type="ECO:0000313" key="2">
    <source>
        <dbReference type="EMBL" id="PWI71758.1"/>
    </source>
</evidence>
<gene>
    <name evidence="2" type="ORF">PCL_11852</name>
</gene>
<evidence type="ECO:0000256" key="1">
    <source>
        <dbReference type="SAM" id="MobiDB-lite"/>
    </source>
</evidence>
<name>A0A2U3EB73_PURLI</name>
<dbReference type="AlphaFoldDB" id="A0A2U3EB73"/>
<dbReference type="Proteomes" id="UP000245956">
    <property type="component" value="Unassembled WGS sequence"/>
</dbReference>
<feature type="region of interest" description="Disordered" evidence="1">
    <location>
        <begin position="1"/>
        <end position="71"/>
    </location>
</feature>
<dbReference type="EMBL" id="LCWV01000007">
    <property type="protein sequence ID" value="PWI71758.1"/>
    <property type="molecule type" value="Genomic_DNA"/>
</dbReference>
<sequence>MGKERRREAEGAKVRGAKDDGVTSASALLHPPCISRLMHGRPHPSDWPSSPCGAPVSLRANPTSTDSGVGALGPLARCCSTAPGRRQLRSHGAVDSSSPPWRSKCQVPRAKGRDGLTPVNGPCSARLPRASGPAGNCRANSLPDRQRERGASRGVTHGFASAIHLDSRIRP</sequence>
<reference evidence="2 3" key="1">
    <citation type="journal article" date="2016" name="Front. Microbiol.">
        <title>Genome and transcriptome sequences reveal the specific parasitism of the nematophagous Purpureocillium lilacinum 36-1.</title>
        <authorList>
            <person name="Xie J."/>
            <person name="Li S."/>
            <person name="Mo C."/>
            <person name="Xiao X."/>
            <person name="Peng D."/>
            <person name="Wang G."/>
            <person name="Xiao Y."/>
        </authorList>
    </citation>
    <scope>NUCLEOTIDE SEQUENCE [LARGE SCALE GENOMIC DNA]</scope>
    <source>
        <strain evidence="2 3">36-1</strain>
    </source>
</reference>
<proteinExistence type="predicted"/>
<organism evidence="2 3">
    <name type="scientific">Purpureocillium lilacinum</name>
    <name type="common">Paecilomyces lilacinus</name>
    <dbReference type="NCBI Taxonomy" id="33203"/>
    <lineage>
        <taxon>Eukaryota</taxon>
        <taxon>Fungi</taxon>
        <taxon>Dikarya</taxon>
        <taxon>Ascomycota</taxon>
        <taxon>Pezizomycotina</taxon>
        <taxon>Sordariomycetes</taxon>
        <taxon>Hypocreomycetidae</taxon>
        <taxon>Hypocreales</taxon>
        <taxon>Ophiocordycipitaceae</taxon>
        <taxon>Purpureocillium</taxon>
    </lineage>
</organism>
<feature type="region of interest" description="Disordered" evidence="1">
    <location>
        <begin position="86"/>
        <end position="171"/>
    </location>
</feature>
<evidence type="ECO:0000313" key="3">
    <source>
        <dbReference type="Proteomes" id="UP000245956"/>
    </source>
</evidence>